<feature type="transmembrane region" description="Helical" evidence="2">
    <location>
        <begin position="20"/>
        <end position="40"/>
    </location>
</feature>
<feature type="transmembrane region" description="Helical" evidence="2">
    <location>
        <begin position="267"/>
        <end position="284"/>
    </location>
</feature>
<dbReference type="Pfam" id="PF03390">
    <property type="entry name" value="2HCT"/>
    <property type="match status" value="1"/>
</dbReference>
<evidence type="ECO:0000256" key="1">
    <source>
        <dbReference type="PIRNR" id="PIRNR005348"/>
    </source>
</evidence>
<name>A0A127EI35_CLOPF</name>
<organism evidence="3 4">
    <name type="scientific">Clostridium perfringens</name>
    <dbReference type="NCBI Taxonomy" id="1502"/>
    <lineage>
        <taxon>Bacteria</taxon>
        <taxon>Bacillati</taxon>
        <taxon>Bacillota</taxon>
        <taxon>Clostridia</taxon>
        <taxon>Eubacteriales</taxon>
        <taxon>Clostridiaceae</taxon>
        <taxon>Clostridium</taxon>
    </lineage>
</organism>
<dbReference type="PANTHER" id="PTHR40033">
    <property type="entry name" value="NA(+)-MALATE SYMPORTER"/>
    <property type="match status" value="1"/>
</dbReference>
<protein>
    <submittedName>
        <fullName evidence="3">Cinnamyl-alcohol dehydrogenase</fullName>
    </submittedName>
</protein>
<dbReference type="GO" id="GO:0008514">
    <property type="term" value="F:organic anion transmembrane transporter activity"/>
    <property type="evidence" value="ECO:0007669"/>
    <property type="project" value="InterPro"/>
</dbReference>
<dbReference type="RefSeq" id="WP_061427904.1">
    <property type="nucleotide sequence ID" value="NZ_CATNZO010000001.1"/>
</dbReference>
<dbReference type="InterPro" id="IPR004679">
    <property type="entry name" value="2-OHcarboxylate_transport"/>
</dbReference>
<keyword evidence="1" id="KW-0813">Transport</keyword>
<dbReference type="GO" id="GO:0015293">
    <property type="term" value="F:symporter activity"/>
    <property type="evidence" value="ECO:0007669"/>
    <property type="project" value="UniProtKB-UniRule"/>
</dbReference>
<keyword evidence="2" id="KW-1133">Transmembrane helix</keyword>
<feature type="transmembrane region" description="Helical" evidence="2">
    <location>
        <begin position="52"/>
        <end position="70"/>
    </location>
</feature>
<dbReference type="GO" id="GO:0005886">
    <property type="term" value="C:plasma membrane"/>
    <property type="evidence" value="ECO:0007669"/>
    <property type="project" value="UniProtKB-UniRule"/>
</dbReference>
<proteinExistence type="inferred from homology"/>
<feature type="transmembrane region" description="Helical" evidence="2">
    <location>
        <begin position="82"/>
        <end position="105"/>
    </location>
</feature>
<feature type="transmembrane region" description="Helical" evidence="2">
    <location>
        <begin position="359"/>
        <end position="378"/>
    </location>
</feature>
<accession>A0A127EI35</accession>
<feature type="transmembrane region" description="Helical" evidence="2">
    <location>
        <begin position="144"/>
        <end position="165"/>
    </location>
</feature>
<keyword evidence="1 2" id="KW-0472">Membrane</keyword>
<dbReference type="EMBL" id="CP010994">
    <property type="protein sequence ID" value="AMN35635.1"/>
    <property type="molecule type" value="Genomic_DNA"/>
</dbReference>
<sequence length="446" mass="47145">MELQNKKVDGKEESLLKKFFNINLFGVPMLLFLVGAVIIILGISTNSLPKDMVGSIFLIFTCGIILGKIGDSIPIWKDYLGGGAILAFLVTSYAVYIGLIPTIYVKDIKGLFDSGFLELYISIMICGSLLAIDRKFLAKTVGGFIPMVLIATLTAALGAVIGGLITGVSPKEVILNYALPIMGGGNGAGAIPMSQIWGQVTGKDPKMWYSSAMAILTIANIIAILAGAILNGIGNKKPQLTGNGELIKGAKNAESTKSNFKATFEDGAAGLFITLAFYCLGNLFGKGFFPTIGGVFIHPFAYMVVFVLIASGFNLVPERIRVGAKQVQKFMVGNLFYVLIAGVGIAMVDFGALLKAFNLTTVIISLGAVIGAILGPWITSKIFGFYPIEASIAAGLCHVNRGGSGDLEILGAAKRMNLMAYAQIATRLGGAIILVLAGFLFSLWLK</sequence>
<comment type="similarity">
    <text evidence="1">Belongs to the 2-hydroxycarboxylate transporter (2-HCT) (TC 2.A.24) family.</text>
</comment>
<dbReference type="AlphaFoldDB" id="A0A127EI35"/>
<dbReference type="PIRSF" id="PIRSF005348">
    <property type="entry name" value="YxkH"/>
    <property type="match status" value="1"/>
</dbReference>
<keyword evidence="1" id="KW-0769">Symport</keyword>
<feature type="transmembrane region" description="Helical" evidence="2">
    <location>
        <begin position="424"/>
        <end position="445"/>
    </location>
</feature>
<feature type="transmembrane region" description="Helical" evidence="2">
    <location>
        <begin position="111"/>
        <end position="132"/>
    </location>
</feature>
<dbReference type="PANTHER" id="PTHR40033:SF1">
    <property type="entry name" value="CITRATE-SODIUM SYMPORTER"/>
    <property type="match status" value="1"/>
</dbReference>
<dbReference type="OrthoDB" id="8584824at2"/>
<dbReference type="Proteomes" id="UP000070260">
    <property type="component" value="Chromosome"/>
</dbReference>
<dbReference type="PATRIC" id="fig|1502.177.peg.1572"/>
<reference evidence="3 4" key="1">
    <citation type="journal article" date="2016" name="PLoS ONE">
        <title>Plasmid Characterization and Chromosome Analysis of Two netF+ Clostridium perfringens Isolates Associated with Foal and Canine Necrotizing Enteritis.</title>
        <authorList>
            <person name="Mehdizadeh Gohari I."/>
            <person name="Kropinski A.M."/>
            <person name="Weese S.J."/>
            <person name="Parreira V.R."/>
            <person name="Whitehead A.E."/>
            <person name="Boerlin P."/>
            <person name="Prescott J.F."/>
        </authorList>
    </citation>
    <scope>NUCLEOTIDE SEQUENCE [LARGE SCALE GENOMIC DNA]</scope>
    <source>
        <strain evidence="3 4">JP838</strain>
    </source>
</reference>
<keyword evidence="2" id="KW-0812">Transmembrane</keyword>
<feature type="transmembrane region" description="Helical" evidence="2">
    <location>
        <begin position="207"/>
        <end position="230"/>
    </location>
</feature>
<evidence type="ECO:0000313" key="3">
    <source>
        <dbReference type="EMBL" id="AMN35635.1"/>
    </source>
</evidence>
<feature type="transmembrane region" description="Helical" evidence="2">
    <location>
        <begin position="335"/>
        <end position="353"/>
    </location>
</feature>
<evidence type="ECO:0000256" key="2">
    <source>
        <dbReference type="SAM" id="Phobius"/>
    </source>
</evidence>
<feature type="transmembrane region" description="Helical" evidence="2">
    <location>
        <begin position="296"/>
        <end position="315"/>
    </location>
</feature>
<evidence type="ECO:0000313" key="4">
    <source>
        <dbReference type="Proteomes" id="UP000070260"/>
    </source>
</evidence>
<gene>
    <name evidence="3" type="ORF">JFP838_07680</name>
</gene>